<protein>
    <submittedName>
        <fullName evidence="2">CDP-glucose 4,6-dehydratase</fullName>
        <ecNumber evidence="2">4.2.1.45</ecNumber>
    </submittedName>
</protein>
<dbReference type="Proteomes" id="UP001180616">
    <property type="component" value="Chromosome"/>
</dbReference>
<dbReference type="EMBL" id="CP133659">
    <property type="protein sequence ID" value="WMW64168.1"/>
    <property type="molecule type" value="Genomic_DNA"/>
</dbReference>
<name>A0ABY9R026_9BACT</name>
<organism evidence="2 3">
    <name type="scientific">Nitratidesulfovibrio liaohensis</name>
    <dbReference type="NCBI Taxonomy" id="2604158"/>
    <lineage>
        <taxon>Bacteria</taxon>
        <taxon>Pseudomonadati</taxon>
        <taxon>Thermodesulfobacteriota</taxon>
        <taxon>Desulfovibrionia</taxon>
        <taxon>Desulfovibrionales</taxon>
        <taxon>Desulfovibrionaceae</taxon>
        <taxon>Nitratidesulfovibrio</taxon>
    </lineage>
</organism>
<keyword evidence="3" id="KW-1185">Reference proteome</keyword>
<dbReference type="Gene3D" id="3.40.50.720">
    <property type="entry name" value="NAD(P)-binding Rossmann-like Domain"/>
    <property type="match status" value="1"/>
</dbReference>
<dbReference type="PANTHER" id="PTHR43000">
    <property type="entry name" value="DTDP-D-GLUCOSE 4,6-DEHYDRATASE-RELATED"/>
    <property type="match status" value="1"/>
</dbReference>
<dbReference type="InterPro" id="IPR013445">
    <property type="entry name" value="CDP_4_6_deHydtase"/>
</dbReference>
<sequence length="369" mass="40243">MFADAYRGRKVLVTGHTGFKGSWLTAWLLQLGAEVAGLSVDVPTSPANFDELGLGARITDIRADIRDRAAVCKAVADFAPEVVFHLAAQALVRKSYDDPAATIEANAMGTLNILEAVRCAPSVQAVVCITSDKCYRNDEWVWGYRETDHLGGEDPYSASKGCAEIIAHSYFRSFFRNGVRCATTRAGNVIGGGDWAADRIVPDCARAWAEGKAVQIRSPWATRPRQHVLEPLSGYLWLGAKLLLNEQGPFPLSGEAYNFGPAADVNNNVAEVVDALAPYWPGFASEMDRAGQAGMKECTLLKLCCDKSLAYLGWQATLNFAETIRFTAEWYRAFYAPQGAARPDMYAFTMNQIAEYSDKAAAKGLAWAN</sequence>
<evidence type="ECO:0000313" key="3">
    <source>
        <dbReference type="Proteomes" id="UP001180616"/>
    </source>
</evidence>
<dbReference type="GO" id="GO:0047733">
    <property type="term" value="F:CDP-glucose 4,6-dehydratase activity"/>
    <property type="evidence" value="ECO:0007669"/>
    <property type="project" value="UniProtKB-EC"/>
</dbReference>
<dbReference type="Pfam" id="PF16363">
    <property type="entry name" value="GDP_Man_Dehyd"/>
    <property type="match status" value="1"/>
</dbReference>
<dbReference type="RefSeq" id="WP_309540275.1">
    <property type="nucleotide sequence ID" value="NZ_CP133659.1"/>
</dbReference>
<accession>A0ABY9R026</accession>
<feature type="domain" description="NAD(P)-binding" evidence="1">
    <location>
        <begin position="12"/>
        <end position="174"/>
    </location>
</feature>
<evidence type="ECO:0000313" key="2">
    <source>
        <dbReference type="EMBL" id="WMW64168.1"/>
    </source>
</evidence>
<dbReference type="Gene3D" id="3.90.25.10">
    <property type="entry name" value="UDP-galactose 4-epimerase, domain 1"/>
    <property type="match status" value="1"/>
</dbReference>
<dbReference type="InterPro" id="IPR016040">
    <property type="entry name" value="NAD(P)-bd_dom"/>
</dbReference>
<dbReference type="InterPro" id="IPR036291">
    <property type="entry name" value="NAD(P)-bd_dom_sf"/>
</dbReference>
<reference evidence="2" key="1">
    <citation type="submission" date="2023-09" db="EMBL/GenBank/DDBJ databases">
        <authorList>
            <consortium name="CW5 consortium"/>
            <person name="Lu C.-W."/>
        </authorList>
    </citation>
    <scope>NUCLEOTIDE SEQUENCE</scope>
    <source>
        <strain evidence="2">KPS</strain>
    </source>
</reference>
<dbReference type="SUPFAM" id="SSF51735">
    <property type="entry name" value="NAD(P)-binding Rossmann-fold domains"/>
    <property type="match status" value="1"/>
</dbReference>
<dbReference type="EC" id="4.2.1.45" evidence="2"/>
<dbReference type="NCBIfam" id="TIGR02622">
    <property type="entry name" value="CDP_4_6_dhtase"/>
    <property type="match status" value="1"/>
</dbReference>
<gene>
    <name evidence="2" type="primary">rfbG</name>
    <name evidence="2" type="ORF">KPS_002155</name>
</gene>
<evidence type="ECO:0000259" key="1">
    <source>
        <dbReference type="Pfam" id="PF16363"/>
    </source>
</evidence>
<keyword evidence="2" id="KW-0456">Lyase</keyword>
<proteinExistence type="predicted"/>
<dbReference type="CDD" id="cd05252">
    <property type="entry name" value="CDP_GD_SDR_e"/>
    <property type="match status" value="1"/>
</dbReference>